<keyword evidence="4" id="KW-1003">Cell membrane</keyword>
<sequence length="466" mass="52685">MRISIFNSISVKLGTLLFVIFFLLVISIESILYLFFVNFYTQDVVRELTQRSDAYAEVLSEDFDEAILNYAGLIESTSSKMIMVVDHSDNIIASSEGITSLSQDYLEEVIHHGDEDHGPIIASDWKNEDYFVAQSFIQHDHQAGGKVIMFSSTHPVREAVTFLNRTFAVVGVITFIISALLIFIASNKVVQPLLKIIRVTKLISEGKYDWRLRAKGSDEIAELSYAVNQMSKDIQNYQQQRTKFFMDISHELRTPLTYFKGYVEAVLNGMVTTEEDKKKYLHLLYNQSGQLQRLVQDLSDLSQLENEEFTLQRTRTSIETVMVNSLEFMGPSIEEKGIELTYELSPTPLYVSGDEQRLQQVIINLLENAKKYTPASGTIKVSTYQDKDQCVIEVADTGPGIPKKDLPHIWERLYRVEKSRSRDTGGSGLGLTICQKIVALHTGEITVASEEGVGTTFQVRLPVWGS</sequence>
<comment type="subcellular location">
    <subcellularLocation>
        <location evidence="2">Cell membrane</location>
        <topology evidence="2">Multi-pass membrane protein</topology>
    </subcellularLocation>
</comment>
<keyword evidence="11 12" id="KW-0472">Membrane</keyword>
<dbReference type="FunFam" id="1.10.287.130:FF:000001">
    <property type="entry name" value="Two-component sensor histidine kinase"/>
    <property type="match status" value="1"/>
</dbReference>
<keyword evidence="10" id="KW-0902">Two-component regulatory system</keyword>
<evidence type="ECO:0000256" key="2">
    <source>
        <dbReference type="ARBA" id="ARBA00004651"/>
    </source>
</evidence>
<keyword evidence="12" id="KW-0812">Transmembrane</keyword>
<proteinExistence type="predicted"/>
<dbReference type="SUPFAM" id="SSF158472">
    <property type="entry name" value="HAMP domain-like"/>
    <property type="match status" value="1"/>
</dbReference>
<feature type="domain" description="HAMP" evidence="14">
    <location>
        <begin position="187"/>
        <end position="239"/>
    </location>
</feature>
<dbReference type="Gene3D" id="1.10.287.130">
    <property type="match status" value="1"/>
</dbReference>
<keyword evidence="6" id="KW-0808">Transferase</keyword>
<dbReference type="GO" id="GO:0000155">
    <property type="term" value="F:phosphorelay sensor kinase activity"/>
    <property type="evidence" value="ECO:0007669"/>
    <property type="project" value="InterPro"/>
</dbReference>
<keyword evidence="16" id="KW-1185">Reference proteome</keyword>
<dbReference type="InterPro" id="IPR003660">
    <property type="entry name" value="HAMP_dom"/>
</dbReference>
<dbReference type="InterPro" id="IPR036097">
    <property type="entry name" value="HisK_dim/P_sf"/>
</dbReference>
<gene>
    <name evidence="15" type="ORF">IQ10_03046</name>
</gene>
<dbReference type="Gene3D" id="3.30.565.10">
    <property type="entry name" value="Histidine kinase-like ATPase, C-terminal domain"/>
    <property type="match status" value="1"/>
</dbReference>
<keyword evidence="8 15" id="KW-0418">Kinase</keyword>
<dbReference type="FunFam" id="3.30.565.10:FF:000006">
    <property type="entry name" value="Sensor histidine kinase WalK"/>
    <property type="match status" value="1"/>
</dbReference>
<dbReference type="SMART" id="SM00387">
    <property type="entry name" value="HATPase_c"/>
    <property type="match status" value="1"/>
</dbReference>
<comment type="caution">
    <text evidence="15">The sequence shown here is derived from an EMBL/GenBank/DDBJ whole genome shotgun (WGS) entry which is preliminary data.</text>
</comment>
<evidence type="ECO:0000256" key="4">
    <source>
        <dbReference type="ARBA" id="ARBA00022475"/>
    </source>
</evidence>
<dbReference type="InterPro" id="IPR036890">
    <property type="entry name" value="HATPase_C_sf"/>
</dbReference>
<dbReference type="SMART" id="SM00388">
    <property type="entry name" value="HisKA"/>
    <property type="match status" value="1"/>
</dbReference>
<evidence type="ECO:0000256" key="3">
    <source>
        <dbReference type="ARBA" id="ARBA00012438"/>
    </source>
</evidence>
<dbReference type="RefSeq" id="WP_144451283.1">
    <property type="nucleotide sequence ID" value="NZ_VLKZ01000009.1"/>
</dbReference>
<evidence type="ECO:0000256" key="9">
    <source>
        <dbReference type="ARBA" id="ARBA00022840"/>
    </source>
</evidence>
<dbReference type="GO" id="GO:0005524">
    <property type="term" value="F:ATP binding"/>
    <property type="evidence" value="ECO:0007669"/>
    <property type="project" value="UniProtKB-KW"/>
</dbReference>
<evidence type="ECO:0000313" key="16">
    <source>
        <dbReference type="Proteomes" id="UP000315711"/>
    </source>
</evidence>
<dbReference type="PROSITE" id="PS50885">
    <property type="entry name" value="HAMP"/>
    <property type="match status" value="1"/>
</dbReference>
<dbReference type="SMART" id="SM00304">
    <property type="entry name" value="HAMP"/>
    <property type="match status" value="1"/>
</dbReference>
<evidence type="ECO:0000256" key="6">
    <source>
        <dbReference type="ARBA" id="ARBA00022679"/>
    </source>
</evidence>
<dbReference type="InterPro" id="IPR003594">
    <property type="entry name" value="HATPase_dom"/>
</dbReference>
<dbReference type="PROSITE" id="PS50109">
    <property type="entry name" value="HIS_KIN"/>
    <property type="match status" value="1"/>
</dbReference>
<evidence type="ECO:0000256" key="1">
    <source>
        <dbReference type="ARBA" id="ARBA00000085"/>
    </source>
</evidence>
<evidence type="ECO:0000256" key="11">
    <source>
        <dbReference type="ARBA" id="ARBA00023136"/>
    </source>
</evidence>
<reference evidence="15 16" key="1">
    <citation type="journal article" date="2015" name="Stand. Genomic Sci.">
        <title>Genomic Encyclopedia of Bacterial and Archaeal Type Strains, Phase III: the genomes of soil and plant-associated and newly described type strains.</title>
        <authorList>
            <person name="Whitman W.B."/>
            <person name="Woyke T."/>
            <person name="Klenk H.P."/>
            <person name="Zhou Y."/>
            <person name="Lilburn T.G."/>
            <person name="Beck B.J."/>
            <person name="De Vos P."/>
            <person name="Vandamme P."/>
            <person name="Eisen J.A."/>
            <person name="Garrity G."/>
            <person name="Hugenholtz P."/>
            <person name="Kyrpides N.C."/>
        </authorList>
    </citation>
    <scope>NUCLEOTIDE SEQUENCE [LARGE SCALE GENOMIC DNA]</scope>
    <source>
        <strain evidence="15 16">CGMCC 1.10116</strain>
    </source>
</reference>
<dbReference type="InterPro" id="IPR005467">
    <property type="entry name" value="His_kinase_dom"/>
</dbReference>
<dbReference type="Pfam" id="PF00512">
    <property type="entry name" value="HisKA"/>
    <property type="match status" value="1"/>
</dbReference>
<dbReference type="EMBL" id="VLKZ01000009">
    <property type="protein sequence ID" value="TWI54493.1"/>
    <property type="molecule type" value="Genomic_DNA"/>
</dbReference>
<protein>
    <recommendedName>
        <fullName evidence="3">histidine kinase</fullName>
        <ecNumber evidence="3">2.7.13.3</ecNumber>
    </recommendedName>
</protein>
<comment type="catalytic activity">
    <reaction evidence="1">
        <text>ATP + protein L-histidine = ADP + protein N-phospho-L-histidine.</text>
        <dbReference type="EC" id="2.7.13.3"/>
    </reaction>
</comment>
<dbReference type="SUPFAM" id="SSF47384">
    <property type="entry name" value="Homodimeric domain of signal transducing histidine kinase"/>
    <property type="match status" value="1"/>
</dbReference>
<dbReference type="AlphaFoldDB" id="A0A562QCQ1"/>
<dbReference type="PRINTS" id="PR00344">
    <property type="entry name" value="BCTRLSENSOR"/>
</dbReference>
<evidence type="ECO:0000259" key="14">
    <source>
        <dbReference type="PROSITE" id="PS50885"/>
    </source>
</evidence>
<dbReference type="InterPro" id="IPR003661">
    <property type="entry name" value="HisK_dim/P_dom"/>
</dbReference>
<keyword evidence="5" id="KW-0597">Phosphoprotein</keyword>
<dbReference type="SUPFAM" id="SSF55874">
    <property type="entry name" value="ATPase domain of HSP90 chaperone/DNA topoisomerase II/histidine kinase"/>
    <property type="match status" value="1"/>
</dbReference>
<keyword evidence="7" id="KW-0547">Nucleotide-binding</keyword>
<evidence type="ECO:0000313" key="15">
    <source>
        <dbReference type="EMBL" id="TWI54493.1"/>
    </source>
</evidence>
<dbReference type="EC" id="2.7.13.3" evidence="3"/>
<evidence type="ECO:0000256" key="12">
    <source>
        <dbReference type="SAM" id="Phobius"/>
    </source>
</evidence>
<keyword evidence="12" id="KW-1133">Transmembrane helix</keyword>
<feature type="transmembrane region" description="Helical" evidence="12">
    <location>
        <begin position="16"/>
        <end position="41"/>
    </location>
</feature>
<dbReference type="Proteomes" id="UP000315711">
    <property type="component" value="Unassembled WGS sequence"/>
</dbReference>
<accession>A0A562QCQ1</accession>
<dbReference type="InterPro" id="IPR050351">
    <property type="entry name" value="BphY/WalK/GraS-like"/>
</dbReference>
<evidence type="ECO:0000256" key="8">
    <source>
        <dbReference type="ARBA" id="ARBA00022777"/>
    </source>
</evidence>
<dbReference type="InterPro" id="IPR004358">
    <property type="entry name" value="Sig_transdc_His_kin-like_C"/>
</dbReference>
<dbReference type="OrthoDB" id="9813151at2"/>
<dbReference type="Gene3D" id="6.10.340.10">
    <property type="match status" value="1"/>
</dbReference>
<dbReference type="PANTHER" id="PTHR45453">
    <property type="entry name" value="PHOSPHATE REGULON SENSOR PROTEIN PHOR"/>
    <property type="match status" value="1"/>
</dbReference>
<evidence type="ECO:0000256" key="10">
    <source>
        <dbReference type="ARBA" id="ARBA00023012"/>
    </source>
</evidence>
<evidence type="ECO:0000256" key="7">
    <source>
        <dbReference type="ARBA" id="ARBA00022741"/>
    </source>
</evidence>
<organism evidence="15 16">
    <name type="scientific">Halalkalibacter nanhaiisediminis</name>
    <dbReference type="NCBI Taxonomy" id="688079"/>
    <lineage>
        <taxon>Bacteria</taxon>
        <taxon>Bacillati</taxon>
        <taxon>Bacillota</taxon>
        <taxon>Bacilli</taxon>
        <taxon>Bacillales</taxon>
        <taxon>Bacillaceae</taxon>
        <taxon>Halalkalibacter</taxon>
    </lineage>
</organism>
<evidence type="ECO:0000259" key="13">
    <source>
        <dbReference type="PROSITE" id="PS50109"/>
    </source>
</evidence>
<feature type="transmembrane region" description="Helical" evidence="12">
    <location>
        <begin position="167"/>
        <end position="185"/>
    </location>
</feature>
<feature type="domain" description="Histidine kinase" evidence="13">
    <location>
        <begin position="247"/>
        <end position="465"/>
    </location>
</feature>
<dbReference type="Pfam" id="PF02518">
    <property type="entry name" value="HATPase_c"/>
    <property type="match status" value="1"/>
</dbReference>
<keyword evidence="9" id="KW-0067">ATP-binding</keyword>
<dbReference type="CDD" id="cd00082">
    <property type="entry name" value="HisKA"/>
    <property type="match status" value="1"/>
</dbReference>
<dbReference type="GO" id="GO:0005886">
    <property type="term" value="C:plasma membrane"/>
    <property type="evidence" value="ECO:0007669"/>
    <property type="project" value="UniProtKB-SubCell"/>
</dbReference>
<evidence type="ECO:0000256" key="5">
    <source>
        <dbReference type="ARBA" id="ARBA00022553"/>
    </source>
</evidence>
<name>A0A562QCQ1_9BACI</name>
<dbReference type="GO" id="GO:0004721">
    <property type="term" value="F:phosphoprotein phosphatase activity"/>
    <property type="evidence" value="ECO:0007669"/>
    <property type="project" value="TreeGrafter"/>
</dbReference>
<dbReference type="PANTHER" id="PTHR45453:SF1">
    <property type="entry name" value="PHOSPHATE REGULON SENSOR PROTEIN PHOR"/>
    <property type="match status" value="1"/>
</dbReference>
<dbReference type="GO" id="GO:0016036">
    <property type="term" value="P:cellular response to phosphate starvation"/>
    <property type="evidence" value="ECO:0007669"/>
    <property type="project" value="TreeGrafter"/>
</dbReference>
<dbReference type="CDD" id="cd06225">
    <property type="entry name" value="HAMP"/>
    <property type="match status" value="1"/>
</dbReference>